<dbReference type="EMBL" id="FNXG01000001">
    <property type="protein sequence ID" value="SEH60098.1"/>
    <property type="molecule type" value="Genomic_DNA"/>
</dbReference>
<dbReference type="RefSeq" id="WP_090844523.1">
    <property type="nucleotide sequence ID" value="NZ_FNXG01000001.1"/>
</dbReference>
<dbReference type="InterPro" id="IPR053745">
    <property type="entry name" value="Viral_Tail_Comp_sf"/>
</dbReference>
<sequence>MRFHVSAELQAAVYRALRDSDALAALVGDAIYDALPVSPPAGTHVAIGPEDVADAGDMTGGGARHDFTVSVLSGAEDTGGFAPVKAAAAAAVAALEDGALALGEGHLVGLWFLRARARRAGVGAGRRVDLVFRARIDLGLKVA</sequence>
<proteinExistence type="predicted"/>
<dbReference type="Proteomes" id="UP000199125">
    <property type="component" value="Unassembled WGS sequence"/>
</dbReference>
<keyword evidence="2" id="KW-1185">Reference proteome</keyword>
<accession>A0A1H6JH29</accession>
<evidence type="ECO:0008006" key="3">
    <source>
        <dbReference type="Google" id="ProtNLM"/>
    </source>
</evidence>
<name>A0A1H6JH29_9RHOB</name>
<gene>
    <name evidence="1" type="ORF">SAMN04488075_0292</name>
</gene>
<dbReference type="AlphaFoldDB" id="A0A1H6JH29"/>
<dbReference type="Gene3D" id="3.30.2000.30">
    <property type="match status" value="1"/>
</dbReference>
<reference evidence="2" key="1">
    <citation type="submission" date="2016-10" db="EMBL/GenBank/DDBJ databases">
        <authorList>
            <person name="Varghese N."/>
            <person name="Submissions S."/>
        </authorList>
    </citation>
    <scope>NUCLEOTIDE SEQUENCE [LARGE SCALE GENOMIC DNA]</scope>
    <source>
        <strain evidence="2">DSM 11593</strain>
    </source>
</reference>
<protein>
    <recommendedName>
        <fullName evidence="3">Gene transfer agent protein</fullName>
    </recommendedName>
</protein>
<organism evidence="1 2">
    <name type="scientific">Paracoccus alkenifer</name>
    <dbReference type="NCBI Taxonomy" id="65735"/>
    <lineage>
        <taxon>Bacteria</taxon>
        <taxon>Pseudomonadati</taxon>
        <taxon>Pseudomonadota</taxon>
        <taxon>Alphaproteobacteria</taxon>
        <taxon>Rhodobacterales</taxon>
        <taxon>Paracoccaceae</taxon>
        <taxon>Paracoccus</taxon>
    </lineage>
</organism>
<evidence type="ECO:0000313" key="1">
    <source>
        <dbReference type="EMBL" id="SEH60098.1"/>
    </source>
</evidence>
<evidence type="ECO:0000313" key="2">
    <source>
        <dbReference type="Proteomes" id="UP000199125"/>
    </source>
</evidence>
<dbReference type="InterPro" id="IPR021508">
    <property type="entry name" value="Gp17-like"/>
</dbReference>
<dbReference type="STRING" id="65735.SAMN04488075_0292"/>
<dbReference type="OrthoDB" id="7644395at2"/>
<dbReference type="Pfam" id="PF11367">
    <property type="entry name" value="Tail_completion_gp17"/>
    <property type="match status" value="1"/>
</dbReference>